<name>A0ABR9ZHA1_9CORY</name>
<dbReference type="InterPro" id="IPR025110">
    <property type="entry name" value="AMP-bd_C"/>
</dbReference>
<dbReference type="Pfam" id="PF00501">
    <property type="entry name" value="AMP-binding"/>
    <property type="match status" value="1"/>
</dbReference>
<accession>A0ABR9ZHA1</accession>
<evidence type="ECO:0000313" key="4">
    <source>
        <dbReference type="Proteomes" id="UP000635902"/>
    </source>
</evidence>
<reference evidence="3 4" key="1">
    <citation type="submission" date="2020-10" db="EMBL/GenBank/DDBJ databases">
        <title>Novel species in genus Corynebacterium.</title>
        <authorList>
            <person name="Zhang G."/>
        </authorList>
    </citation>
    <scope>NUCLEOTIDE SEQUENCE [LARGE SCALE GENOMIC DNA]</scope>
    <source>
        <strain evidence="3 4">DSM 45110</strain>
    </source>
</reference>
<dbReference type="Pfam" id="PF13193">
    <property type="entry name" value="AMP-binding_C"/>
    <property type="match status" value="1"/>
</dbReference>
<dbReference type="PANTHER" id="PTHR43201:SF32">
    <property type="entry name" value="2-SUCCINYLBENZOATE--COA LIGASE, CHLOROPLASTIC_PEROXISOMAL"/>
    <property type="match status" value="1"/>
</dbReference>
<dbReference type="InterPro" id="IPR000873">
    <property type="entry name" value="AMP-dep_synth/lig_dom"/>
</dbReference>
<dbReference type="RefSeq" id="WP_194555692.1">
    <property type="nucleotide sequence ID" value="NZ_JADKMY010000001.1"/>
</dbReference>
<feature type="domain" description="AMP-binding enzyme C-terminal" evidence="2">
    <location>
        <begin position="339"/>
        <end position="403"/>
    </location>
</feature>
<evidence type="ECO:0000313" key="3">
    <source>
        <dbReference type="EMBL" id="MBF4552816.1"/>
    </source>
</evidence>
<evidence type="ECO:0000259" key="2">
    <source>
        <dbReference type="Pfam" id="PF13193"/>
    </source>
</evidence>
<dbReference type="Gene3D" id="3.30.300.30">
    <property type="match status" value="1"/>
</dbReference>
<keyword evidence="4" id="KW-1185">Reference proteome</keyword>
<dbReference type="EMBL" id="JADKMY010000001">
    <property type="protein sequence ID" value="MBF4552816.1"/>
    <property type="molecule type" value="Genomic_DNA"/>
</dbReference>
<feature type="domain" description="AMP-dependent synthetase/ligase" evidence="1">
    <location>
        <begin position="64"/>
        <end position="265"/>
    </location>
</feature>
<dbReference type="Proteomes" id="UP000635902">
    <property type="component" value="Unassembled WGS sequence"/>
</dbReference>
<organism evidence="3 4">
    <name type="scientific">Corynebacterium suicordis DSM 45110</name>
    <dbReference type="NCBI Taxonomy" id="1121369"/>
    <lineage>
        <taxon>Bacteria</taxon>
        <taxon>Bacillati</taxon>
        <taxon>Actinomycetota</taxon>
        <taxon>Actinomycetes</taxon>
        <taxon>Mycobacteriales</taxon>
        <taxon>Corynebacteriaceae</taxon>
        <taxon>Corynebacterium</taxon>
    </lineage>
</organism>
<dbReference type="InterPro" id="IPR042099">
    <property type="entry name" value="ANL_N_sf"/>
</dbReference>
<gene>
    <name evidence="3" type="ORF">IRY30_01795</name>
</gene>
<protein>
    <submittedName>
        <fullName evidence="3">AMP-binding protein</fullName>
    </submittedName>
</protein>
<comment type="caution">
    <text evidence="3">The sequence shown here is derived from an EMBL/GenBank/DDBJ whole genome shotgun (WGS) entry which is preliminary data.</text>
</comment>
<dbReference type="Gene3D" id="3.40.50.12780">
    <property type="entry name" value="N-terminal domain of ligase-like"/>
    <property type="match status" value="1"/>
</dbReference>
<dbReference type="SUPFAM" id="SSF56801">
    <property type="entry name" value="Acetyl-CoA synthetase-like"/>
    <property type="match status" value="1"/>
</dbReference>
<proteinExistence type="predicted"/>
<dbReference type="InterPro" id="IPR045851">
    <property type="entry name" value="AMP-bd_C_sf"/>
</dbReference>
<dbReference type="PANTHER" id="PTHR43201">
    <property type="entry name" value="ACYL-COA SYNTHETASE"/>
    <property type="match status" value="1"/>
</dbReference>
<evidence type="ECO:0000259" key="1">
    <source>
        <dbReference type="Pfam" id="PF00501"/>
    </source>
</evidence>
<sequence length="417" mass="43806">MSIPLEAVTADPRDIAEFLAALQAMMDGQRSLLPLPVAHTPAQERANAELAQSMRVGQDIDPGTLIACTSGSTGTPKGAMLSAENLRASAAATAQHVRDTFGEDSVPGPWLLALPPHHIAGLQVILRSLAAGFTPTVATHLQRNVPFTATDFAADTQRLRAAHLNECLHTSLVPTQLERLIADPAGLNALNEYAAILVGGAAANPETLRKVRESGARVLTTYGSSETSGGVAYDGIPLPGARIIINSDHSPGPVHISGPMVARGYRNVDSTQAFPEPGTFATTDLGSVTNGILRIHGRADGAINSGGYKILPEDVERTIAQHITEVETATGQLLTLQGSACAVGVDHPEFGQAIAVAVASDNAPAAMDVTESVRKQLRPHVDRFLLPTHTLALPHLPLTHSGKVDRQAVAELLREQP</sequence>